<dbReference type="AlphaFoldDB" id="A0A7W0IBE3"/>
<protein>
    <submittedName>
        <fullName evidence="8">RNA polymerase sigma factor</fullName>
    </submittedName>
</protein>
<dbReference type="Pfam" id="PF08281">
    <property type="entry name" value="Sigma70_r4_2"/>
    <property type="match status" value="1"/>
</dbReference>
<dbReference type="InterPro" id="IPR039425">
    <property type="entry name" value="RNA_pol_sigma-70-like"/>
</dbReference>
<dbReference type="InterPro" id="IPR013249">
    <property type="entry name" value="RNA_pol_sigma70_r4_t2"/>
</dbReference>
<dbReference type="Gene3D" id="1.10.10.10">
    <property type="entry name" value="Winged helix-like DNA-binding domain superfamily/Winged helix DNA-binding domain"/>
    <property type="match status" value="1"/>
</dbReference>
<dbReference type="InterPro" id="IPR014284">
    <property type="entry name" value="RNA_pol_sigma-70_dom"/>
</dbReference>
<comment type="similarity">
    <text evidence="1">Belongs to the sigma-70 factor family. ECF subfamily.</text>
</comment>
<keyword evidence="4" id="KW-0238">DNA-binding</keyword>
<evidence type="ECO:0000259" key="6">
    <source>
        <dbReference type="Pfam" id="PF04542"/>
    </source>
</evidence>
<dbReference type="NCBIfam" id="TIGR02937">
    <property type="entry name" value="sigma70-ECF"/>
    <property type="match status" value="1"/>
</dbReference>
<evidence type="ECO:0000259" key="7">
    <source>
        <dbReference type="Pfam" id="PF08281"/>
    </source>
</evidence>
<dbReference type="SUPFAM" id="SSF88946">
    <property type="entry name" value="Sigma2 domain of RNA polymerase sigma factors"/>
    <property type="match status" value="1"/>
</dbReference>
<dbReference type="Pfam" id="PF04542">
    <property type="entry name" value="Sigma70_r2"/>
    <property type="match status" value="1"/>
</dbReference>
<comment type="caution">
    <text evidence="8">The sequence shown here is derived from an EMBL/GenBank/DDBJ whole genome shotgun (WGS) entry which is preliminary data.</text>
</comment>
<dbReference type="GO" id="GO:0003677">
    <property type="term" value="F:DNA binding"/>
    <property type="evidence" value="ECO:0007669"/>
    <property type="project" value="UniProtKB-KW"/>
</dbReference>
<proteinExistence type="inferred from homology"/>
<evidence type="ECO:0000256" key="3">
    <source>
        <dbReference type="ARBA" id="ARBA00023082"/>
    </source>
</evidence>
<dbReference type="InterPro" id="IPR036388">
    <property type="entry name" value="WH-like_DNA-bd_sf"/>
</dbReference>
<dbReference type="PANTHER" id="PTHR43133">
    <property type="entry name" value="RNA POLYMERASE ECF-TYPE SIGMA FACTO"/>
    <property type="match status" value="1"/>
</dbReference>
<evidence type="ECO:0000256" key="5">
    <source>
        <dbReference type="ARBA" id="ARBA00023163"/>
    </source>
</evidence>
<reference evidence="8 9" key="1">
    <citation type="submission" date="2020-07" db="EMBL/GenBank/DDBJ databases">
        <title>Streptomyces isolated from Indian soil.</title>
        <authorList>
            <person name="Mandal S."/>
            <person name="Maiti P.K."/>
        </authorList>
    </citation>
    <scope>NUCLEOTIDE SEQUENCE [LARGE SCALE GENOMIC DNA]</scope>
    <source>
        <strain evidence="8 9">PSKA28</strain>
    </source>
</reference>
<dbReference type="GO" id="GO:0016987">
    <property type="term" value="F:sigma factor activity"/>
    <property type="evidence" value="ECO:0007669"/>
    <property type="project" value="UniProtKB-KW"/>
</dbReference>
<dbReference type="SUPFAM" id="SSF88659">
    <property type="entry name" value="Sigma3 and sigma4 domains of RNA polymerase sigma factors"/>
    <property type="match status" value="1"/>
</dbReference>
<dbReference type="GO" id="GO:0006352">
    <property type="term" value="P:DNA-templated transcription initiation"/>
    <property type="evidence" value="ECO:0007669"/>
    <property type="project" value="InterPro"/>
</dbReference>
<accession>A0A7W0IBE3</accession>
<feature type="domain" description="RNA polymerase sigma-70 region 2" evidence="6">
    <location>
        <begin position="60"/>
        <end position="125"/>
    </location>
</feature>
<evidence type="ECO:0000313" key="9">
    <source>
        <dbReference type="Proteomes" id="UP000545761"/>
    </source>
</evidence>
<dbReference type="InterPro" id="IPR013324">
    <property type="entry name" value="RNA_pol_sigma_r3/r4-like"/>
</dbReference>
<sequence>MGCLLGRPAEIGVLGYEDGAGTRSYCNEAKCNKITFRNRLCGVAGVQVTRADQREDFRRLVRAELPRLYAIARSLVGADAEDAVQDCMVKAFERLDQVRDPAAGAAWLRSILVNCCRDRGRARSRQPVPVDWGEAEDFSLYRKIAYEDPFPYSDSLHLDFLQGFGREDVHAVLLRLPEIYRVPLVLVYMHGFLTKETAAILQVPLGTVLARLHRGRKLFEKQMWDYAEENGLLKEDVR</sequence>
<name>A0A7W0IBE3_9ACTN</name>
<dbReference type="PANTHER" id="PTHR43133:SF50">
    <property type="entry name" value="ECF RNA POLYMERASE SIGMA FACTOR SIGM"/>
    <property type="match status" value="1"/>
</dbReference>
<evidence type="ECO:0000256" key="1">
    <source>
        <dbReference type="ARBA" id="ARBA00010641"/>
    </source>
</evidence>
<gene>
    <name evidence="8" type="ORF">H1D24_25350</name>
</gene>
<dbReference type="Proteomes" id="UP000545761">
    <property type="component" value="Unassembled WGS sequence"/>
</dbReference>
<organism evidence="8 9">
    <name type="scientific">Streptomyces himalayensis subsp. himalayensis</name>
    <dbReference type="NCBI Taxonomy" id="2756131"/>
    <lineage>
        <taxon>Bacteria</taxon>
        <taxon>Bacillati</taxon>
        <taxon>Actinomycetota</taxon>
        <taxon>Actinomycetes</taxon>
        <taxon>Kitasatosporales</taxon>
        <taxon>Streptomycetaceae</taxon>
        <taxon>Streptomyces</taxon>
        <taxon>Streptomyces himalayensis</taxon>
    </lineage>
</organism>
<feature type="domain" description="RNA polymerase sigma factor 70 region 4 type 2" evidence="7">
    <location>
        <begin position="167"/>
        <end position="217"/>
    </location>
</feature>
<evidence type="ECO:0000256" key="4">
    <source>
        <dbReference type="ARBA" id="ARBA00023125"/>
    </source>
</evidence>
<evidence type="ECO:0000313" key="8">
    <source>
        <dbReference type="EMBL" id="MBA2949054.1"/>
    </source>
</evidence>
<keyword evidence="3" id="KW-0731">Sigma factor</keyword>
<keyword evidence="2" id="KW-0805">Transcription regulation</keyword>
<keyword evidence="5" id="KW-0804">Transcription</keyword>
<dbReference type="InterPro" id="IPR013325">
    <property type="entry name" value="RNA_pol_sigma_r2"/>
</dbReference>
<dbReference type="Gene3D" id="1.10.1740.10">
    <property type="match status" value="1"/>
</dbReference>
<dbReference type="EMBL" id="JACEHE010000016">
    <property type="protein sequence ID" value="MBA2949054.1"/>
    <property type="molecule type" value="Genomic_DNA"/>
</dbReference>
<evidence type="ECO:0000256" key="2">
    <source>
        <dbReference type="ARBA" id="ARBA00023015"/>
    </source>
</evidence>
<dbReference type="InterPro" id="IPR007627">
    <property type="entry name" value="RNA_pol_sigma70_r2"/>
</dbReference>